<dbReference type="GO" id="GO:0016787">
    <property type="term" value="F:hydrolase activity"/>
    <property type="evidence" value="ECO:0007669"/>
    <property type="project" value="UniProtKB-KW"/>
</dbReference>
<sequence>MADTVSLGSLTGRTFSAVLFDMDGTLIDSTPAVERSWLRWADEFGVHLTGFGSWHGIPAAQIVTRFLPEEQWETAVRRIEEIETQDVEGIVVLPGAAGALAALAPSGRSAIATSCVRDLALARIGVTGLVPPQVLVTADMVKVGKPDPEPYLLAARRLGVDASDCLVVEDAPAGLASGRDAGAARLALATTHPADALEAEAVVKDLSAVRFVVTDEGVQVVPA</sequence>
<evidence type="ECO:0000313" key="2">
    <source>
        <dbReference type="Proteomes" id="UP001501074"/>
    </source>
</evidence>
<dbReference type="InterPro" id="IPR023214">
    <property type="entry name" value="HAD_sf"/>
</dbReference>
<dbReference type="SFLD" id="SFLDS00003">
    <property type="entry name" value="Haloacid_Dehalogenase"/>
    <property type="match status" value="1"/>
</dbReference>
<protein>
    <submittedName>
        <fullName evidence="1">HAD family hydrolase</fullName>
    </submittedName>
</protein>
<proteinExistence type="predicted"/>
<dbReference type="NCBIfam" id="TIGR01509">
    <property type="entry name" value="HAD-SF-IA-v3"/>
    <property type="match status" value="1"/>
</dbReference>
<dbReference type="PANTHER" id="PTHR43481:SF4">
    <property type="entry name" value="GLYCEROL-1-PHOSPHATE PHOSPHOHYDROLASE 1-RELATED"/>
    <property type="match status" value="1"/>
</dbReference>
<dbReference type="InterPro" id="IPR051806">
    <property type="entry name" value="HAD-like_SPP"/>
</dbReference>
<gene>
    <name evidence="1" type="ORF">GCM10022223_09880</name>
</gene>
<dbReference type="SUPFAM" id="SSF56784">
    <property type="entry name" value="HAD-like"/>
    <property type="match status" value="1"/>
</dbReference>
<dbReference type="InterPro" id="IPR006439">
    <property type="entry name" value="HAD-SF_hydro_IA"/>
</dbReference>
<comment type="caution">
    <text evidence="1">The sequence shown here is derived from an EMBL/GenBank/DDBJ whole genome shotgun (WGS) entry which is preliminary data.</text>
</comment>
<dbReference type="Gene3D" id="1.10.150.240">
    <property type="entry name" value="Putative phosphatase, domain 2"/>
    <property type="match status" value="1"/>
</dbReference>
<dbReference type="EMBL" id="BAAAZO010000001">
    <property type="protein sequence ID" value="GAA3596657.1"/>
    <property type="molecule type" value="Genomic_DNA"/>
</dbReference>
<name>A0ABP6Z5P8_9ACTN</name>
<dbReference type="Proteomes" id="UP001501074">
    <property type="component" value="Unassembled WGS sequence"/>
</dbReference>
<dbReference type="PRINTS" id="PR00413">
    <property type="entry name" value="HADHALOGNASE"/>
</dbReference>
<accession>A0ABP6Z5P8</accession>
<dbReference type="PANTHER" id="PTHR43481">
    <property type="entry name" value="FRUCTOSE-1-PHOSPHATE PHOSPHATASE"/>
    <property type="match status" value="1"/>
</dbReference>
<reference evidence="2" key="1">
    <citation type="journal article" date="2019" name="Int. J. Syst. Evol. Microbiol.">
        <title>The Global Catalogue of Microorganisms (GCM) 10K type strain sequencing project: providing services to taxonomists for standard genome sequencing and annotation.</title>
        <authorList>
            <consortium name="The Broad Institute Genomics Platform"/>
            <consortium name="The Broad Institute Genome Sequencing Center for Infectious Disease"/>
            <person name="Wu L."/>
            <person name="Ma J."/>
        </authorList>
    </citation>
    <scope>NUCLEOTIDE SEQUENCE [LARGE SCALE GENOMIC DNA]</scope>
    <source>
        <strain evidence="2">JCM 16902</strain>
    </source>
</reference>
<dbReference type="Gene3D" id="3.40.50.1000">
    <property type="entry name" value="HAD superfamily/HAD-like"/>
    <property type="match status" value="1"/>
</dbReference>
<dbReference type="RefSeq" id="WP_231487875.1">
    <property type="nucleotide sequence ID" value="NZ_BAAAZO010000001.1"/>
</dbReference>
<dbReference type="Pfam" id="PF00702">
    <property type="entry name" value="Hydrolase"/>
    <property type="match status" value="1"/>
</dbReference>
<keyword evidence="2" id="KW-1185">Reference proteome</keyword>
<keyword evidence="1" id="KW-0378">Hydrolase</keyword>
<organism evidence="1 2">
    <name type="scientific">Kineosporia mesophila</name>
    <dbReference type="NCBI Taxonomy" id="566012"/>
    <lineage>
        <taxon>Bacteria</taxon>
        <taxon>Bacillati</taxon>
        <taxon>Actinomycetota</taxon>
        <taxon>Actinomycetes</taxon>
        <taxon>Kineosporiales</taxon>
        <taxon>Kineosporiaceae</taxon>
        <taxon>Kineosporia</taxon>
    </lineage>
</organism>
<dbReference type="InterPro" id="IPR023198">
    <property type="entry name" value="PGP-like_dom2"/>
</dbReference>
<evidence type="ECO:0000313" key="1">
    <source>
        <dbReference type="EMBL" id="GAA3596657.1"/>
    </source>
</evidence>
<dbReference type="SFLD" id="SFLDG01129">
    <property type="entry name" value="C1.5:_HAD__Beta-PGM__Phosphata"/>
    <property type="match status" value="1"/>
</dbReference>
<dbReference type="InterPro" id="IPR036412">
    <property type="entry name" value="HAD-like_sf"/>
</dbReference>